<dbReference type="STRING" id="521013.SAMN04488567_3293"/>
<dbReference type="GO" id="GO:0005737">
    <property type="term" value="C:cytoplasm"/>
    <property type="evidence" value="ECO:0007669"/>
    <property type="project" value="TreeGrafter"/>
</dbReference>
<keyword evidence="1" id="KW-0560">Oxidoreductase</keyword>
<dbReference type="Gene3D" id="3.50.50.60">
    <property type="entry name" value="FAD/NAD(P)-binding domain"/>
    <property type="match status" value="1"/>
</dbReference>
<sequence>MTLAPCAIHPARGDRQGADVIIVGGGLQGCSAALHLAGRGVDVLLLERDHVGRHASAANAGGVRRIGRHPAELELSAASARIWERLPDLVGTEAGFQRVGHMFVAETEDELDALRARRAQVQALGHEFEELVSAEEVRAAVPGIGRHVVGGLANWSDGYANPFATVRAFREAALRLGARIETGVRVDAARRLDDGWLLATTGGEYRADRVLNCAGFGGARVAAMFGDEASLSVEAPMMMVTTPVPRYHGPVLGRVKGRMSLKASANGSLLIGGGHRARYSDTARKVTVDFAGIAKSARTLGELMPDLTLGRIQRAWYGLEAYTTDGLPILGPSPSARGLLHAFGFSGHGFQLGPVIGRVLSDLVVDGTTGFDISAFALDRFSRPRPDNPVWCSLGARMAAKDSPGALPIS</sequence>
<evidence type="ECO:0000313" key="4">
    <source>
        <dbReference type="Proteomes" id="UP000198922"/>
    </source>
</evidence>
<dbReference type="Gene3D" id="3.30.9.10">
    <property type="entry name" value="D-Amino Acid Oxidase, subunit A, domain 2"/>
    <property type="match status" value="1"/>
</dbReference>
<dbReference type="GO" id="GO:0016491">
    <property type="term" value="F:oxidoreductase activity"/>
    <property type="evidence" value="ECO:0007669"/>
    <property type="project" value="UniProtKB-KW"/>
</dbReference>
<evidence type="ECO:0000256" key="1">
    <source>
        <dbReference type="ARBA" id="ARBA00023002"/>
    </source>
</evidence>
<dbReference type="InterPro" id="IPR006076">
    <property type="entry name" value="FAD-dep_OxRdtase"/>
</dbReference>
<evidence type="ECO:0000313" key="3">
    <source>
        <dbReference type="EMBL" id="SDF03915.1"/>
    </source>
</evidence>
<accession>A0A1G7HU34</accession>
<dbReference type="PANTHER" id="PTHR13847">
    <property type="entry name" value="SARCOSINE DEHYDROGENASE-RELATED"/>
    <property type="match status" value="1"/>
</dbReference>
<name>A0A1G7HU34_9RHOB</name>
<protein>
    <submittedName>
        <fullName evidence="3">Sarcosine oxidase subunit beta</fullName>
    </submittedName>
</protein>
<dbReference type="EMBL" id="FNAT01000006">
    <property type="protein sequence ID" value="SDF03915.1"/>
    <property type="molecule type" value="Genomic_DNA"/>
</dbReference>
<dbReference type="InterPro" id="IPR036188">
    <property type="entry name" value="FAD/NAD-bd_sf"/>
</dbReference>
<proteinExistence type="predicted"/>
<dbReference type="Pfam" id="PF01266">
    <property type="entry name" value="DAO"/>
    <property type="match status" value="1"/>
</dbReference>
<dbReference type="PANTHER" id="PTHR13847:SF287">
    <property type="entry name" value="FAD-DEPENDENT OXIDOREDUCTASE DOMAIN-CONTAINING PROTEIN 1"/>
    <property type="match status" value="1"/>
</dbReference>
<reference evidence="4" key="1">
    <citation type="submission" date="2016-10" db="EMBL/GenBank/DDBJ databases">
        <authorList>
            <person name="Varghese N."/>
            <person name="Submissions S."/>
        </authorList>
    </citation>
    <scope>NUCLEOTIDE SEQUENCE [LARGE SCALE GENOMIC DNA]</scope>
    <source>
        <strain evidence="4">DSM 21424</strain>
    </source>
</reference>
<feature type="domain" description="FAD dependent oxidoreductase" evidence="2">
    <location>
        <begin position="19"/>
        <end position="363"/>
    </location>
</feature>
<gene>
    <name evidence="3" type="ORF">SAMN04488567_3293</name>
</gene>
<evidence type="ECO:0000259" key="2">
    <source>
        <dbReference type="Pfam" id="PF01266"/>
    </source>
</evidence>
<dbReference type="RefSeq" id="WP_165612619.1">
    <property type="nucleotide sequence ID" value="NZ_FNAT01000006.1"/>
</dbReference>
<keyword evidence="4" id="KW-1185">Reference proteome</keyword>
<dbReference type="Proteomes" id="UP000198922">
    <property type="component" value="Unassembled WGS sequence"/>
</dbReference>
<dbReference type="AlphaFoldDB" id="A0A1G7HU34"/>
<dbReference type="SUPFAM" id="SSF51905">
    <property type="entry name" value="FAD/NAD(P)-binding domain"/>
    <property type="match status" value="1"/>
</dbReference>
<organism evidence="3 4">
    <name type="scientific">Limimaricola pyoseonensis</name>
    <dbReference type="NCBI Taxonomy" id="521013"/>
    <lineage>
        <taxon>Bacteria</taxon>
        <taxon>Pseudomonadati</taxon>
        <taxon>Pseudomonadota</taxon>
        <taxon>Alphaproteobacteria</taxon>
        <taxon>Rhodobacterales</taxon>
        <taxon>Paracoccaceae</taxon>
        <taxon>Limimaricola</taxon>
    </lineage>
</organism>